<dbReference type="EMBL" id="FRDM01000003">
    <property type="protein sequence ID" value="SHN60101.1"/>
    <property type="molecule type" value="Genomic_DNA"/>
</dbReference>
<accession>A0A1M7SNP6</accession>
<sequence length="152" mass="16711">MYERILVTIDAHPTKENASAIQRTEQIGKLTGATVHVLHIARGHIIPEDITGGSARLGVWSAEDDPEDADRAAVQQLVDRLSAAGIDAHGEMVVATEHDAADVILQRAEELGVDLLVLGHQHHRGSRTAERVIHQRPHYSILLARPPQETRR</sequence>
<dbReference type="CDD" id="cd00293">
    <property type="entry name" value="USP-like"/>
    <property type="match status" value="1"/>
</dbReference>
<evidence type="ECO:0000313" key="3">
    <source>
        <dbReference type="EMBL" id="SHN60101.1"/>
    </source>
</evidence>
<proteinExistence type="inferred from homology"/>
<dbReference type="PANTHER" id="PTHR46268">
    <property type="entry name" value="STRESS RESPONSE PROTEIN NHAX"/>
    <property type="match status" value="1"/>
</dbReference>
<dbReference type="SUPFAM" id="SSF52402">
    <property type="entry name" value="Adenine nucleotide alpha hydrolases-like"/>
    <property type="match status" value="1"/>
</dbReference>
<dbReference type="Pfam" id="PF00582">
    <property type="entry name" value="Usp"/>
    <property type="match status" value="1"/>
</dbReference>
<feature type="domain" description="UspA" evidence="2">
    <location>
        <begin position="1"/>
        <end position="129"/>
    </location>
</feature>
<dbReference type="InterPro" id="IPR006016">
    <property type="entry name" value="UspA"/>
</dbReference>
<dbReference type="AlphaFoldDB" id="A0A1M7SNP6"/>
<dbReference type="Gene3D" id="3.40.50.620">
    <property type="entry name" value="HUPs"/>
    <property type="match status" value="1"/>
</dbReference>
<dbReference type="InterPro" id="IPR014729">
    <property type="entry name" value="Rossmann-like_a/b/a_fold"/>
</dbReference>
<comment type="similarity">
    <text evidence="1">Belongs to the universal stress protein A family.</text>
</comment>
<protein>
    <submittedName>
        <fullName evidence="3">Nucleotide-binding universal stress protein, UspA family</fullName>
    </submittedName>
</protein>
<reference evidence="3 4" key="1">
    <citation type="submission" date="2016-12" db="EMBL/GenBank/DDBJ databases">
        <authorList>
            <person name="Song W.-J."/>
            <person name="Kurnit D.M."/>
        </authorList>
    </citation>
    <scope>NUCLEOTIDE SEQUENCE [LARGE SCALE GENOMIC DNA]</scope>
    <source>
        <strain evidence="3 4">DSM 43162</strain>
    </source>
</reference>
<evidence type="ECO:0000259" key="2">
    <source>
        <dbReference type="Pfam" id="PF00582"/>
    </source>
</evidence>
<name>A0A1M7SNP6_9ACTN</name>
<gene>
    <name evidence="3" type="ORF">SAMN05660350_00941</name>
</gene>
<organism evidence="3 4">
    <name type="scientific">Geodermatophilus obscurus</name>
    <dbReference type="NCBI Taxonomy" id="1861"/>
    <lineage>
        <taxon>Bacteria</taxon>
        <taxon>Bacillati</taxon>
        <taxon>Actinomycetota</taxon>
        <taxon>Actinomycetes</taxon>
        <taxon>Geodermatophilales</taxon>
        <taxon>Geodermatophilaceae</taxon>
        <taxon>Geodermatophilus</taxon>
    </lineage>
</organism>
<dbReference type="PANTHER" id="PTHR46268:SF6">
    <property type="entry name" value="UNIVERSAL STRESS PROTEIN UP12"/>
    <property type="match status" value="1"/>
</dbReference>
<evidence type="ECO:0000256" key="1">
    <source>
        <dbReference type="ARBA" id="ARBA00008791"/>
    </source>
</evidence>
<dbReference type="RefSeq" id="WP_072914169.1">
    <property type="nucleotide sequence ID" value="NZ_FRDM01000003.1"/>
</dbReference>
<evidence type="ECO:0000313" key="4">
    <source>
        <dbReference type="Proteomes" id="UP000184428"/>
    </source>
</evidence>
<dbReference type="Proteomes" id="UP000184428">
    <property type="component" value="Unassembled WGS sequence"/>
</dbReference>